<proteinExistence type="predicted"/>
<protein>
    <recommendedName>
        <fullName evidence="3">Protein kinase domain-containing protein</fullName>
    </recommendedName>
</protein>
<keyword evidence="5" id="KW-1185">Reference proteome</keyword>
<sequence>MADGCTTRNRMYKATSTSGDVFAVKRIHSHLILNNNAGLDFISKIKSLSFINHPNVVPIIGYSQAPGERIIISEFVDGRSLDYFLDGYEILDWRTRVRIAAGIARGLESLHEGGIVHGRIKPSNILISSNFAVKVCDYGLWFLGRDGLMGYLDGEGGGEGSKGSDVYGLGVVLLEILSGRRSEGGLIADWALPLIKTGRIQEFLDRSIDPGKDLGVSVRMAKVASACVEQRRSGFVGLRRLYGWLAGEGGAAVSLRVERSPAVDKEREVVQRGVGISELVGRAALLAESERRGVGIGWRRELGAVGVGGAERSGGCGVAKASSGVGFVLRRKRRRERVELVWGVDEGEGG</sequence>
<accession>A0A5P1EVK9</accession>
<feature type="domain" description="Protein kinase" evidence="3">
    <location>
        <begin position="1"/>
        <end position="245"/>
    </location>
</feature>
<gene>
    <name evidence="4" type="ORF">A4U43_C05F28570</name>
</gene>
<dbReference type="Gene3D" id="1.10.510.10">
    <property type="entry name" value="Transferase(Phosphotransferase) domain 1"/>
    <property type="match status" value="1"/>
</dbReference>
<keyword evidence="2" id="KW-0067">ATP-binding</keyword>
<keyword evidence="1" id="KW-0547">Nucleotide-binding</keyword>
<evidence type="ECO:0000259" key="3">
    <source>
        <dbReference type="PROSITE" id="PS50011"/>
    </source>
</evidence>
<dbReference type="Proteomes" id="UP000243459">
    <property type="component" value="Chromosome 5"/>
</dbReference>
<evidence type="ECO:0000313" key="5">
    <source>
        <dbReference type="Proteomes" id="UP000243459"/>
    </source>
</evidence>
<dbReference type="GO" id="GO:0005886">
    <property type="term" value="C:plasma membrane"/>
    <property type="evidence" value="ECO:0007669"/>
    <property type="project" value="TreeGrafter"/>
</dbReference>
<evidence type="ECO:0000256" key="1">
    <source>
        <dbReference type="ARBA" id="ARBA00022741"/>
    </source>
</evidence>
<dbReference type="PANTHER" id="PTHR27001">
    <property type="entry name" value="OS01G0253100 PROTEIN"/>
    <property type="match status" value="1"/>
</dbReference>
<dbReference type="Gramene" id="ONK69942">
    <property type="protein sequence ID" value="ONK69942"/>
    <property type="gene ID" value="A4U43_C05F28570"/>
</dbReference>
<dbReference type="Pfam" id="PF00069">
    <property type="entry name" value="Pkinase"/>
    <property type="match status" value="1"/>
</dbReference>
<dbReference type="AlphaFoldDB" id="A0A5P1EVK9"/>
<name>A0A5P1EVK9_ASPOF</name>
<reference evidence="5" key="1">
    <citation type="journal article" date="2017" name="Nat. Commun.">
        <title>The asparagus genome sheds light on the origin and evolution of a young Y chromosome.</title>
        <authorList>
            <person name="Harkess A."/>
            <person name="Zhou J."/>
            <person name="Xu C."/>
            <person name="Bowers J.E."/>
            <person name="Van der Hulst R."/>
            <person name="Ayyampalayam S."/>
            <person name="Mercati F."/>
            <person name="Riccardi P."/>
            <person name="McKain M.R."/>
            <person name="Kakrana A."/>
            <person name="Tang H."/>
            <person name="Ray J."/>
            <person name="Groenendijk J."/>
            <person name="Arikit S."/>
            <person name="Mathioni S.M."/>
            <person name="Nakano M."/>
            <person name="Shan H."/>
            <person name="Telgmann-Rauber A."/>
            <person name="Kanno A."/>
            <person name="Yue Z."/>
            <person name="Chen H."/>
            <person name="Li W."/>
            <person name="Chen Y."/>
            <person name="Xu X."/>
            <person name="Zhang Y."/>
            <person name="Luo S."/>
            <person name="Chen H."/>
            <person name="Gao J."/>
            <person name="Mao Z."/>
            <person name="Pires J.C."/>
            <person name="Luo M."/>
            <person name="Kudrna D."/>
            <person name="Wing R.A."/>
            <person name="Meyers B.C."/>
            <person name="Yi K."/>
            <person name="Kong H."/>
            <person name="Lavrijsen P."/>
            <person name="Sunseri F."/>
            <person name="Falavigna A."/>
            <person name="Ye Y."/>
            <person name="Leebens-Mack J.H."/>
            <person name="Chen G."/>
        </authorList>
    </citation>
    <scope>NUCLEOTIDE SEQUENCE [LARGE SCALE GENOMIC DNA]</scope>
    <source>
        <strain evidence="5">cv. DH0086</strain>
    </source>
</reference>
<evidence type="ECO:0000313" key="4">
    <source>
        <dbReference type="EMBL" id="ONK69942.1"/>
    </source>
</evidence>
<evidence type="ECO:0000256" key="2">
    <source>
        <dbReference type="ARBA" id="ARBA00022840"/>
    </source>
</evidence>
<dbReference type="SUPFAM" id="SSF56112">
    <property type="entry name" value="Protein kinase-like (PK-like)"/>
    <property type="match status" value="1"/>
</dbReference>
<dbReference type="GO" id="GO:0005524">
    <property type="term" value="F:ATP binding"/>
    <property type="evidence" value="ECO:0007669"/>
    <property type="project" value="UniProtKB-KW"/>
</dbReference>
<dbReference type="EMBL" id="CM007385">
    <property type="protein sequence ID" value="ONK69942.1"/>
    <property type="molecule type" value="Genomic_DNA"/>
</dbReference>
<dbReference type="PANTHER" id="PTHR27001:SF39">
    <property type="entry name" value="PROTEIN KINASE SUPERFAMILY PROTEIN"/>
    <property type="match status" value="1"/>
</dbReference>
<organism evidence="4 5">
    <name type="scientific">Asparagus officinalis</name>
    <name type="common">Garden asparagus</name>
    <dbReference type="NCBI Taxonomy" id="4686"/>
    <lineage>
        <taxon>Eukaryota</taxon>
        <taxon>Viridiplantae</taxon>
        <taxon>Streptophyta</taxon>
        <taxon>Embryophyta</taxon>
        <taxon>Tracheophyta</taxon>
        <taxon>Spermatophyta</taxon>
        <taxon>Magnoliopsida</taxon>
        <taxon>Liliopsida</taxon>
        <taxon>Asparagales</taxon>
        <taxon>Asparagaceae</taxon>
        <taxon>Asparagoideae</taxon>
        <taxon>Asparagus</taxon>
    </lineage>
</organism>
<dbReference type="GO" id="GO:0004672">
    <property type="term" value="F:protein kinase activity"/>
    <property type="evidence" value="ECO:0007669"/>
    <property type="project" value="InterPro"/>
</dbReference>
<dbReference type="InterPro" id="IPR011009">
    <property type="entry name" value="Kinase-like_dom_sf"/>
</dbReference>
<dbReference type="PROSITE" id="PS50011">
    <property type="entry name" value="PROTEIN_KINASE_DOM"/>
    <property type="match status" value="1"/>
</dbReference>
<dbReference type="InterPro" id="IPR000719">
    <property type="entry name" value="Prot_kinase_dom"/>
</dbReference>